<protein>
    <submittedName>
        <fullName evidence="7">MBL fold metallo-hydrolase</fullName>
    </submittedName>
</protein>
<feature type="chain" id="PRO_5018597514" evidence="5">
    <location>
        <begin position="33"/>
        <end position="330"/>
    </location>
</feature>
<keyword evidence="4" id="KW-0862">Zinc</keyword>
<feature type="signal peptide" evidence="5">
    <location>
        <begin position="1"/>
        <end position="32"/>
    </location>
</feature>
<keyword evidence="8" id="KW-1185">Reference proteome</keyword>
<dbReference type="InterPro" id="IPR001279">
    <property type="entry name" value="Metallo-B-lactamas"/>
</dbReference>
<evidence type="ECO:0000256" key="4">
    <source>
        <dbReference type="ARBA" id="ARBA00022833"/>
    </source>
</evidence>
<dbReference type="AlphaFoldDB" id="A0A3R8S959"/>
<feature type="domain" description="Metallo-beta-lactamase" evidence="6">
    <location>
        <begin position="93"/>
        <end position="299"/>
    </location>
</feature>
<evidence type="ECO:0000256" key="2">
    <source>
        <dbReference type="ARBA" id="ARBA00022723"/>
    </source>
</evidence>
<dbReference type="InterPro" id="IPR036866">
    <property type="entry name" value="RibonucZ/Hydroxyglut_hydro"/>
</dbReference>
<comment type="similarity">
    <text evidence="1">Belongs to the metallo-beta-lactamase superfamily.</text>
</comment>
<dbReference type="PANTHER" id="PTHR42978">
    <property type="entry name" value="QUORUM-QUENCHING LACTONASE YTNP-RELATED-RELATED"/>
    <property type="match status" value="1"/>
</dbReference>
<dbReference type="SMART" id="SM00849">
    <property type="entry name" value="Lactamase_B"/>
    <property type="match status" value="1"/>
</dbReference>
<gene>
    <name evidence="7" type="ORF">EIP75_11030</name>
</gene>
<dbReference type="Proteomes" id="UP000269265">
    <property type="component" value="Unassembled WGS sequence"/>
</dbReference>
<evidence type="ECO:0000259" key="6">
    <source>
        <dbReference type="SMART" id="SM00849"/>
    </source>
</evidence>
<accession>A0A3R8S959</accession>
<evidence type="ECO:0000313" key="8">
    <source>
        <dbReference type="Proteomes" id="UP000269265"/>
    </source>
</evidence>
<dbReference type="EMBL" id="RSED01000007">
    <property type="protein sequence ID" value="RRS04411.1"/>
    <property type="molecule type" value="Genomic_DNA"/>
</dbReference>
<evidence type="ECO:0000256" key="1">
    <source>
        <dbReference type="ARBA" id="ARBA00007749"/>
    </source>
</evidence>
<dbReference type="PANTHER" id="PTHR42978:SF6">
    <property type="entry name" value="QUORUM-QUENCHING LACTONASE YTNP-RELATED"/>
    <property type="match status" value="1"/>
</dbReference>
<reference evidence="7 8" key="1">
    <citation type="submission" date="2018-12" db="EMBL/GenBank/DDBJ databases">
        <title>The whole draft genome of Aquabacterium sp. SJQ9.</title>
        <authorList>
            <person name="Sun L."/>
            <person name="Gao X."/>
            <person name="Chen W."/>
            <person name="Huang K."/>
        </authorList>
    </citation>
    <scope>NUCLEOTIDE SEQUENCE [LARGE SCALE GENOMIC DNA]</scope>
    <source>
        <strain evidence="7 8">SJQ9</strain>
    </source>
</reference>
<keyword evidence="2" id="KW-0479">Metal-binding</keyword>
<evidence type="ECO:0000313" key="7">
    <source>
        <dbReference type="EMBL" id="RRS04411.1"/>
    </source>
</evidence>
<dbReference type="InterPro" id="IPR051013">
    <property type="entry name" value="MBL_superfamily_lactonases"/>
</dbReference>
<dbReference type="Pfam" id="PF00753">
    <property type="entry name" value="Lactamase_B"/>
    <property type="match status" value="1"/>
</dbReference>
<dbReference type="Gene3D" id="3.60.15.10">
    <property type="entry name" value="Ribonuclease Z/Hydroxyacylglutathione hydrolase-like"/>
    <property type="match status" value="1"/>
</dbReference>
<evidence type="ECO:0000256" key="5">
    <source>
        <dbReference type="SAM" id="SignalP"/>
    </source>
</evidence>
<dbReference type="OrthoDB" id="5443440at2"/>
<dbReference type="CDD" id="cd07720">
    <property type="entry name" value="OPHC2-like_MBL-fold"/>
    <property type="match status" value="1"/>
</dbReference>
<sequence>MQAMSLRTAWWAGKALLAVAALWPLISVPAHAEAPQVKTQVPGYYRQAVGDFEVTVLHDGQIKLDTKLLKNLRAGEIQKLLALQFRNNPTPTAVNAFLVNTGRQLVLVDTGAAKVFGPTLGQVLANLKAAGYEPGQVDAVLLTHLHGDHAGGLLGADGQRVFPKATVYVSQAEASHWLAADAIAKAPEAMKGFFKIAQDATAPYAQAGALKTFAGATEILPGIKALPAPGHTPGHTGYLLESKGQRLLIWGDLVHNVAVQMAHPNVTIEFDADPAVAARTRQALFKWTAQDALLVAGMHLPFPGLGHVREDGRGRYSWVPIDFALWPDAP</sequence>
<dbReference type="GO" id="GO:0016787">
    <property type="term" value="F:hydrolase activity"/>
    <property type="evidence" value="ECO:0007669"/>
    <property type="project" value="UniProtKB-KW"/>
</dbReference>
<proteinExistence type="inferred from homology"/>
<keyword evidence="5" id="KW-0732">Signal</keyword>
<organism evidence="7 8">
    <name type="scientific">Aquabacterium soli</name>
    <dbReference type="NCBI Taxonomy" id="2493092"/>
    <lineage>
        <taxon>Bacteria</taxon>
        <taxon>Pseudomonadati</taxon>
        <taxon>Pseudomonadota</taxon>
        <taxon>Betaproteobacteria</taxon>
        <taxon>Burkholderiales</taxon>
        <taxon>Aquabacterium</taxon>
    </lineage>
</organism>
<comment type="caution">
    <text evidence="7">The sequence shown here is derived from an EMBL/GenBank/DDBJ whole genome shotgun (WGS) entry which is preliminary data.</text>
</comment>
<evidence type="ECO:0000256" key="3">
    <source>
        <dbReference type="ARBA" id="ARBA00022801"/>
    </source>
</evidence>
<keyword evidence="3 7" id="KW-0378">Hydrolase</keyword>
<dbReference type="SUPFAM" id="SSF56281">
    <property type="entry name" value="Metallo-hydrolase/oxidoreductase"/>
    <property type="match status" value="1"/>
</dbReference>
<dbReference type="GO" id="GO:0046872">
    <property type="term" value="F:metal ion binding"/>
    <property type="evidence" value="ECO:0007669"/>
    <property type="project" value="UniProtKB-KW"/>
</dbReference>
<name>A0A3R8S959_9BURK</name>